<dbReference type="GO" id="GO:0016020">
    <property type="term" value="C:membrane"/>
    <property type="evidence" value="ECO:0007669"/>
    <property type="project" value="UniProtKB-SubCell"/>
</dbReference>
<keyword evidence="3 9" id="KW-0812">Transmembrane</keyword>
<dbReference type="InterPro" id="IPR017452">
    <property type="entry name" value="GPCR_Rhodpsn_7TM"/>
</dbReference>
<comment type="caution">
    <text evidence="11">The sequence shown here is derived from an EMBL/GenBank/DDBJ whole genome shotgun (WGS) entry which is preliminary data.</text>
</comment>
<keyword evidence="4 9" id="KW-1133">Transmembrane helix</keyword>
<organism evidence="11 12">
    <name type="scientific">Pleurodeles waltl</name>
    <name type="common">Iberian ribbed newt</name>
    <dbReference type="NCBI Taxonomy" id="8319"/>
    <lineage>
        <taxon>Eukaryota</taxon>
        <taxon>Metazoa</taxon>
        <taxon>Chordata</taxon>
        <taxon>Craniata</taxon>
        <taxon>Vertebrata</taxon>
        <taxon>Euteleostomi</taxon>
        <taxon>Amphibia</taxon>
        <taxon>Batrachia</taxon>
        <taxon>Caudata</taxon>
        <taxon>Salamandroidea</taxon>
        <taxon>Salamandridae</taxon>
        <taxon>Pleurodelinae</taxon>
        <taxon>Pleurodeles</taxon>
    </lineage>
</organism>
<dbReference type="PANTHER" id="PTHR11394">
    <property type="entry name" value="TASTE RECEPTOR TYPE 2"/>
    <property type="match status" value="1"/>
</dbReference>
<keyword evidence="5" id="KW-0297">G-protein coupled receptor</keyword>
<feature type="transmembrane region" description="Helical" evidence="9">
    <location>
        <begin position="301"/>
        <end position="318"/>
    </location>
</feature>
<evidence type="ECO:0000256" key="6">
    <source>
        <dbReference type="ARBA" id="ARBA00023136"/>
    </source>
</evidence>
<evidence type="ECO:0000256" key="8">
    <source>
        <dbReference type="ARBA" id="ARBA00023224"/>
    </source>
</evidence>
<feature type="transmembrane region" description="Helical" evidence="9">
    <location>
        <begin position="132"/>
        <end position="152"/>
    </location>
</feature>
<feature type="transmembrane region" description="Helical" evidence="9">
    <location>
        <begin position="12"/>
        <end position="36"/>
    </location>
</feature>
<sequence>MKPGSDVDMNFGVFFTYVILLLLGVLGNVVVIRLTLKPSGRRIPPVDLLISNLSLVNLCSIITRSTPVLLYQAFGGAALGGALCKVLGFASILSGSMSAWLTVLLSAYYTLKLRSTPTFLMRALGSTTPMKICLATFWITWGSLLSPTLMYINKDIWGGNQTSHGNYSQANGMHSLGNIRRYYGCVLVIGHTRKEKMYLYSCVILCEILPAAMMLTASTMIIHTILKYRKMLVPTGELPLQVNNWVGPTIRCSSRSHCRAGLLVLALVSTYLVCWATHFTVLAVSFNKAYQLAPALINGGRVAYAIYPVLCPFGLGLGRRKFQVSLRDSLCCVAAKKRRNQTQQN</sequence>
<evidence type="ECO:0000256" key="2">
    <source>
        <dbReference type="ARBA" id="ARBA00022606"/>
    </source>
</evidence>
<keyword evidence="12" id="KW-1185">Reference proteome</keyword>
<dbReference type="CDD" id="cd00637">
    <property type="entry name" value="7tm_classA_rhodopsin-like"/>
    <property type="match status" value="1"/>
</dbReference>
<feature type="transmembrane region" description="Helical" evidence="9">
    <location>
        <begin position="197"/>
        <end position="222"/>
    </location>
</feature>
<dbReference type="InterPro" id="IPR000276">
    <property type="entry name" value="GPCR_Rhodpsn"/>
</dbReference>
<evidence type="ECO:0000259" key="10">
    <source>
        <dbReference type="PROSITE" id="PS50262"/>
    </source>
</evidence>
<name>A0AAV7PVF4_PLEWA</name>
<dbReference type="Pfam" id="PF00001">
    <property type="entry name" value="7tm_1"/>
    <property type="match status" value="1"/>
</dbReference>
<evidence type="ECO:0000256" key="1">
    <source>
        <dbReference type="ARBA" id="ARBA00004141"/>
    </source>
</evidence>
<accession>A0AAV7PVF4</accession>
<gene>
    <name evidence="11" type="ORF">NDU88_010632</name>
</gene>
<keyword evidence="6 9" id="KW-0472">Membrane</keyword>
<keyword evidence="7" id="KW-0675">Receptor</keyword>
<evidence type="ECO:0000256" key="9">
    <source>
        <dbReference type="SAM" id="Phobius"/>
    </source>
</evidence>
<dbReference type="SUPFAM" id="SSF81321">
    <property type="entry name" value="Family A G protein-coupled receptor-like"/>
    <property type="match status" value="1"/>
</dbReference>
<evidence type="ECO:0000313" key="12">
    <source>
        <dbReference type="Proteomes" id="UP001066276"/>
    </source>
</evidence>
<evidence type="ECO:0000256" key="4">
    <source>
        <dbReference type="ARBA" id="ARBA00022989"/>
    </source>
</evidence>
<keyword evidence="8" id="KW-0807">Transducer</keyword>
<dbReference type="AlphaFoldDB" id="A0AAV7PVF4"/>
<feature type="transmembrane region" description="Helical" evidence="9">
    <location>
        <begin position="48"/>
        <end position="74"/>
    </location>
</feature>
<keyword evidence="2" id="KW-0716">Sensory transduction</keyword>
<feature type="transmembrane region" description="Helical" evidence="9">
    <location>
        <begin position="86"/>
        <end position="111"/>
    </location>
</feature>
<feature type="transmembrane region" description="Helical" evidence="9">
    <location>
        <begin position="260"/>
        <end position="281"/>
    </location>
</feature>
<evidence type="ECO:0000313" key="11">
    <source>
        <dbReference type="EMBL" id="KAJ1132306.1"/>
    </source>
</evidence>
<comment type="subcellular location">
    <subcellularLocation>
        <location evidence="1">Membrane</location>
        <topology evidence="1">Multi-pass membrane protein</topology>
    </subcellularLocation>
</comment>
<dbReference type="PRINTS" id="PR00237">
    <property type="entry name" value="GPCRRHODOPSN"/>
</dbReference>
<feature type="domain" description="G-protein coupled receptors family 1 profile" evidence="10">
    <location>
        <begin position="27"/>
        <end position="281"/>
    </location>
</feature>
<evidence type="ECO:0000256" key="3">
    <source>
        <dbReference type="ARBA" id="ARBA00022692"/>
    </source>
</evidence>
<dbReference type="Proteomes" id="UP001066276">
    <property type="component" value="Chromosome 7"/>
</dbReference>
<dbReference type="PANTHER" id="PTHR11394:SF137">
    <property type="entry name" value="C-X-C CHEMOKINE RECEPTOR TYPE 3 ISOFORM X1-RELATED"/>
    <property type="match status" value="1"/>
</dbReference>
<dbReference type="GO" id="GO:0004930">
    <property type="term" value="F:G protein-coupled receptor activity"/>
    <property type="evidence" value="ECO:0007669"/>
    <property type="project" value="UniProtKB-KW"/>
</dbReference>
<dbReference type="Gene3D" id="1.20.1070.10">
    <property type="entry name" value="Rhodopsin 7-helix transmembrane proteins"/>
    <property type="match status" value="1"/>
</dbReference>
<proteinExistence type="predicted"/>
<dbReference type="EMBL" id="JANPWB010000011">
    <property type="protein sequence ID" value="KAJ1132306.1"/>
    <property type="molecule type" value="Genomic_DNA"/>
</dbReference>
<protein>
    <recommendedName>
        <fullName evidence="10">G-protein coupled receptors family 1 profile domain-containing protein</fullName>
    </recommendedName>
</protein>
<reference evidence="11" key="1">
    <citation type="journal article" date="2022" name="bioRxiv">
        <title>Sequencing and chromosome-scale assembly of the giantPleurodeles waltlgenome.</title>
        <authorList>
            <person name="Brown T."/>
            <person name="Elewa A."/>
            <person name="Iarovenko S."/>
            <person name="Subramanian E."/>
            <person name="Araus A.J."/>
            <person name="Petzold A."/>
            <person name="Susuki M."/>
            <person name="Suzuki K.-i.T."/>
            <person name="Hayashi T."/>
            <person name="Toyoda A."/>
            <person name="Oliveira C."/>
            <person name="Osipova E."/>
            <person name="Leigh N.D."/>
            <person name="Simon A."/>
            <person name="Yun M.H."/>
        </authorList>
    </citation>
    <scope>NUCLEOTIDE SEQUENCE</scope>
    <source>
        <strain evidence="11">20211129_DDA</strain>
        <tissue evidence="11">Liver</tissue>
    </source>
</reference>
<dbReference type="PROSITE" id="PS50262">
    <property type="entry name" value="G_PROTEIN_RECEP_F1_2"/>
    <property type="match status" value="1"/>
</dbReference>
<evidence type="ECO:0000256" key="7">
    <source>
        <dbReference type="ARBA" id="ARBA00023170"/>
    </source>
</evidence>
<evidence type="ECO:0000256" key="5">
    <source>
        <dbReference type="ARBA" id="ARBA00023040"/>
    </source>
</evidence>